<name>A0A0R1XCP4_9LACO</name>
<accession>A0A0R1XCP4</accession>
<proteinExistence type="predicted"/>
<evidence type="ECO:0000256" key="1">
    <source>
        <dbReference type="SAM" id="Coils"/>
    </source>
</evidence>
<evidence type="ECO:0000313" key="2">
    <source>
        <dbReference type="EMBL" id="KRM25174.1"/>
    </source>
</evidence>
<dbReference type="PATRIC" id="fig|1122147.4.peg.1111"/>
<reference evidence="2 3" key="1">
    <citation type="journal article" date="2015" name="Genome Announc.">
        <title>Expanding the biotechnology potential of lactobacilli through comparative genomics of 213 strains and associated genera.</title>
        <authorList>
            <person name="Sun Z."/>
            <person name="Harris H.M."/>
            <person name="McCann A."/>
            <person name="Guo C."/>
            <person name="Argimon S."/>
            <person name="Zhang W."/>
            <person name="Yang X."/>
            <person name="Jeffery I.B."/>
            <person name="Cooney J.C."/>
            <person name="Kagawa T.F."/>
            <person name="Liu W."/>
            <person name="Song Y."/>
            <person name="Salvetti E."/>
            <person name="Wrobel A."/>
            <person name="Rasinkangas P."/>
            <person name="Parkhill J."/>
            <person name="Rea M.C."/>
            <person name="O'Sullivan O."/>
            <person name="Ritari J."/>
            <person name="Douillard F.P."/>
            <person name="Paul Ross R."/>
            <person name="Yang R."/>
            <person name="Briner A.E."/>
            <person name="Felis G.E."/>
            <person name="de Vos W.M."/>
            <person name="Barrangou R."/>
            <person name="Klaenhammer T.R."/>
            <person name="Caufield P.W."/>
            <person name="Cui Y."/>
            <person name="Zhang H."/>
            <person name="O'Toole P.W."/>
        </authorList>
    </citation>
    <scope>NUCLEOTIDE SEQUENCE [LARGE SCALE GENOMIC DNA]</scope>
    <source>
        <strain evidence="2 3">DSM 16991</strain>
    </source>
</reference>
<feature type="coiled-coil region" evidence="1">
    <location>
        <begin position="185"/>
        <end position="220"/>
    </location>
</feature>
<protein>
    <submittedName>
        <fullName evidence="2">Uncharacterized protein</fullName>
    </submittedName>
</protein>
<dbReference type="AlphaFoldDB" id="A0A0R1XCP4"/>
<sequence>MSYTEFIRKKRGNTMGYSIYTQRIVELLLWPSDIEILKELYERAPKKERGLLAAQDSEQWREKIIESLIRQGSHKRAGNLGYTLDQIAKGRLDTAFNSYSSTGIINLDSFANELKKQSPEAGFILLNLTKKYDSKQLSESFAKNQVLWDKLQSNWPKINWERKENAVPAKSAHDSIDLHNITVELDKSRKANSKLKAKMNAQLENNRIVLNKLHDKYSEETSAITKEHNIEISKAKAKITDMYDHELQSNRDTYVKQTNELRSIILQQSKELDFLRSDNKCLITALEQMVSLVRPEGPISLIVSATHSTSILKNQIYIGNSTQPSQIAQLAKILQVRQITLIQETTSPQLRYQIQKNLKDAAFEPIVITISGDTLLKGETENETAY</sequence>
<gene>
    <name evidence="2" type="ORF">FC91_GL001072</name>
</gene>
<dbReference type="Proteomes" id="UP000050949">
    <property type="component" value="Unassembled WGS sequence"/>
</dbReference>
<comment type="caution">
    <text evidence="2">The sequence shown here is derived from an EMBL/GenBank/DDBJ whole genome shotgun (WGS) entry which is preliminary data.</text>
</comment>
<evidence type="ECO:0000313" key="3">
    <source>
        <dbReference type="Proteomes" id="UP000050949"/>
    </source>
</evidence>
<organism evidence="2 3">
    <name type="scientific">Schleiferilactobacillus harbinensis DSM 16991</name>
    <dbReference type="NCBI Taxonomy" id="1122147"/>
    <lineage>
        <taxon>Bacteria</taxon>
        <taxon>Bacillati</taxon>
        <taxon>Bacillota</taxon>
        <taxon>Bacilli</taxon>
        <taxon>Lactobacillales</taxon>
        <taxon>Lactobacillaceae</taxon>
        <taxon>Schleiferilactobacillus</taxon>
    </lineage>
</organism>
<dbReference type="EMBL" id="AZFW01000124">
    <property type="protein sequence ID" value="KRM25174.1"/>
    <property type="molecule type" value="Genomic_DNA"/>
</dbReference>
<keyword evidence="1" id="KW-0175">Coiled coil</keyword>